<feature type="domain" description="DDE Tnp4" evidence="8">
    <location>
        <begin position="127"/>
        <end position="276"/>
    </location>
</feature>
<evidence type="ECO:0000313" key="9">
    <source>
        <dbReference type="EMBL" id="KAI6653936.1"/>
    </source>
</evidence>
<dbReference type="InterPro" id="IPR027806">
    <property type="entry name" value="HARBI1_dom"/>
</dbReference>
<dbReference type="GO" id="GO:0016787">
    <property type="term" value="F:hydrolase activity"/>
    <property type="evidence" value="ECO:0007669"/>
    <property type="project" value="UniProtKB-KW"/>
</dbReference>
<evidence type="ECO:0000256" key="3">
    <source>
        <dbReference type="ARBA" id="ARBA00006958"/>
    </source>
</evidence>
<dbReference type="Pfam" id="PF13359">
    <property type="entry name" value="DDE_Tnp_4"/>
    <property type="match status" value="1"/>
</dbReference>
<comment type="subcellular location">
    <subcellularLocation>
        <location evidence="2">Nucleus</location>
    </subcellularLocation>
</comment>
<gene>
    <name evidence="9" type="ORF">LOD99_3112</name>
</gene>
<evidence type="ECO:0000256" key="4">
    <source>
        <dbReference type="ARBA" id="ARBA00022722"/>
    </source>
</evidence>
<dbReference type="GO" id="GO:0005634">
    <property type="term" value="C:nucleus"/>
    <property type="evidence" value="ECO:0007669"/>
    <property type="project" value="UniProtKB-SubCell"/>
</dbReference>
<comment type="cofactor">
    <cofactor evidence="1">
        <name>a divalent metal cation</name>
        <dbReference type="ChEBI" id="CHEBI:60240"/>
    </cofactor>
</comment>
<keyword evidence="4" id="KW-0540">Nuclease</keyword>
<sequence length="325" mass="37486">MAQMIPLFLAEEETSSLMACQRVFRDLNDPLDCYDDMELVRRFRFSRVTISKITELVANYLNFTERSYAASPHLQVCVAFRFFASGTFQIICGDGINFVSLPASLKRVEVKNKFYEIAHFPGVVGLVDGTHIRIQRPSENEADYINRHFYHSINVQAICQPDGMFSDVLACFPGSVHDSRIWTISGVGMHVENTFSIGEHILGDSGYIMRPYLLTPYRQPISTPQFNYNYAHKRTRVIVEQTFRRWKRRFHCLHGELRMSPDKVCSIIVACAVLHNIAIQWKQPLLEDEVSDDSYPDDVLDFEETVGHLASKHYRDQFSIHNFSN</sequence>
<dbReference type="PANTHER" id="PTHR22930">
    <property type="match status" value="1"/>
</dbReference>
<proteinExistence type="inferred from homology"/>
<dbReference type="Proteomes" id="UP001165289">
    <property type="component" value="Unassembled WGS sequence"/>
</dbReference>
<protein>
    <submittedName>
        <fullName evidence="9">Nuclease HARBI1</fullName>
    </submittedName>
</protein>
<accession>A0AAV7K103</accession>
<organism evidence="9 10">
    <name type="scientific">Oopsacas minuta</name>
    <dbReference type="NCBI Taxonomy" id="111878"/>
    <lineage>
        <taxon>Eukaryota</taxon>
        <taxon>Metazoa</taxon>
        <taxon>Porifera</taxon>
        <taxon>Hexactinellida</taxon>
        <taxon>Hexasterophora</taxon>
        <taxon>Lyssacinosida</taxon>
        <taxon>Leucopsacidae</taxon>
        <taxon>Oopsacas</taxon>
    </lineage>
</organism>
<evidence type="ECO:0000256" key="5">
    <source>
        <dbReference type="ARBA" id="ARBA00022723"/>
    </source>
</evidence>
<evidence type="ECO:0000256" key="6">
    <source>
        <dbReference type="ARBA" id="ARBA00022801"/>
    </source>
</evidence>
<keyword evidence="6" id="KW-0378">Hydrolase</keyword>
<name>A0AAV7K103_9METZ</name>
<dbReference type="GO" id="GO:0046872">
    <property type="term" value="F:metal ion binding"/>
    <property type="evidence" value="ECO:0007669"/>
    <property type="project" value="UniProtKB-KW"/>
</dbReference>
<dbReference type="GO" id="GO:0004518">
    <property type="term" value="F:nuclease activity"/>
    <property type="evidence" value="ECO:0007669"/>
    <property type="project" value="UniProtKB-KW"/>
</dbReference>
<evidence type="ECO:0000313" key="10">
    <source>
        <dbReference type="Proteomes" id="UP001165289"/>
    </source>
</evidence>
<evidence type="ECO:0000256" key="7">
    <source>
        <dbReference type="ARBA" id="ARBA00023242"/>
    </source>
</evidence>
<dbReference type="AlphaFoldDB" id="A0AAV7K103"/>
<dbReference type="EMBL" id="JAKMXF010000244">
    <property type="protein sequence ID" value="KAI6653936.1"/>
    <property type="molecule type" value="Genomic_DNA"/>
</dbReference>
<keyword evidence="5" id="KW-0479">Metal-binding</keyword>
<keyword evidence="10" id="KW-1185">Reference proteome</keyword>
<evidence type="ECO:0000259" key="8">
    <source>
        <dbReference type="Pfam" id="PF13359"/>
    </source>
</evidence>
<comment type="similarity">
    <text evidence="3">Belongs to the HARBI1 family.</text>
</comment>
<reference evidence="9 10" key="1">
    <citation type="journal article" date="2023" name="BMC Biol.">
        <title>The compact genome of the sponge Oopsacas minuta (Hexactinellida) is lacking key metazoan core genes.</title>
        <authorList>
            <person name="Santini S."/>
            <person name="Schenkelaars Q."/>
            <person name="Jourda C."/>
            <person name="Duchesne M."/>
            <person name="Belahbib H."/>
            <person name="Rocher C."/>
            <person name="Selva M."/>
            <person name="Riesgo A."/>
            <person name="Vervoort M."/>
            <person name="Leys S.P."/>
            <person name="Kodjabachian L."/>
            <person name="Le Bivic A."/>
            <person name="Borchiellini C."/>
            <person name="Claverie J.M."/>
            <person name="Renard E."/>
        </authorList>
    </citation>
    <scope>NUCLEOTIDE SEQUENCE [LARGE SCALE GENOMIC DNA]</scope>
    <source>
        <strain evidence="9">SPO-2</strain>
    </source>
</reference>
<dbReference type="PANTHER" id="PTHR22930:SF286">
    <property type="entry name" value="NUCLEASE HARBI1"/>
    <property type="match status" value="1"/>
</dbReference>
<keyword evidence="7" id="KW-0539">Nucleus</keyword>
<evidence type="ECO:0000256" key="1">
    <source>
        <dbReference type="ARBA" id="ARBA00001968"/>
    </source>
</evidence>
<dbReference type="InterPro" id="IPR045249">
    <property type="entry name" value="HARBI1-like"/>
</dbReference>
<comment type="caution">
    <text evidence="9">The sequence shown here is derived from an EMBL/GenBank/DDBJ whole genome shotgun (WGS) entry which is preliminary data.</text>
</comment>
<evidence type="ECO:0000256" key="2">
    <source>
        <dbReference type="ARBA" id="ARBA00004123"/>
    </source>
</evidence>